<comment type="similarity">
    <text evidence="3">Belongs to the SAAL1 family.</text>
</comment>
<comment type="subcellular location">
    <subcellularLocation>
        <location evidence="1">Nucleus</location>
    </subcellularLocation>
</comment>
<dbReference type="InterPro" id="IPR052464">
    <property type="entry name" value="Synovial_Prolif_Regulator"/>
</dbReference>
<organism evidence="4 5">
    <name type="scientific">Tribonema minus</name>
    <dbReference type="NCBI Taxonomy" id="303371"/>
    <lineage>
        <taxon>Eukaryota</taxon>
        <taxon>Sar</taxon>
        <taxon>Stramenopiles</taxon>
        <taxon>Ochrophyta</taxon>
        <taxon>PX clade</taxon>
        <taxon>Xanthophyceae</taxon>
        <taxon>Tribonematales</taxon>
        <taxon>Tribonemataceae</taxon>
        <taxon>Tribonema</taxon>
    </lineage>
</organism>
<keyword evidence="5" id="KW-1185">Reference proteome</keyword>
<dbReference type="InterPro" id="IPR016024">
    <property type="entry name" value="ARM-type_fold"/>
</dbReference>
<proteinExistence type="inferred from homology"/>
<evidence type="ECO:0000313" key="4">
    <source>
        <dbReference type="EMBL" id="KAG5191393.1"/>
    </source>
</evidence>
<sequence length="554" mass="55549">MEVEDPSNASILHLLLQLVHCEETSQQREHSDADHLQQENQREEAACALWDMSANARAADVMLQNRITGVLEAVLDEHSQDLSLGGARMQEIAVGILANLAAHKHVQWEACVGKGRLDSHLFALYQSTLDPPTLTELLRLFTTLASRLELSALQASQLEGAAAASGAAPPLSAAAADTQQLTTALAQPEFTARLALIIDSTLDSSVRAHAFALLHALAFRLGAAAVIDAAAAPAAGPAAATSADVSRVQPSSIVNALVEHADDLAATPTGGGGSGAQASGLDALLGVIECLLASDAAAARALAAAPLRRRLCAGLCAALRPFEHARAAQETALAALAWCLELFGDGAQLLRACTAPPRPASADEEDGRAARVGAAVLLSGVLDLLPAAAAGGGGGGSGGAGGGRARAYAPATLISTAATVCGCLAGALGVYGTAAAPMEAAETGAAAQLARVAPALAAAAAAAQPWADSVHAAGAQAECARIVCTRAQRVLAGLEGAAAETAGDDSEEFAAAACELLNALLALGDAGGGWAARGGARECLLHCRSRFAAPSAVT</sequence>
<dbReference type="SUPFAM" id="SSF48371">
    <property type="entry name" value="ARM repeat"/>
    <property type="match status" value="1"/>
</dbReference>
<gene>
    <name evidence="4" type="ORF">JKP88DRAFT_251527</name>
</gene>
<dbReference type="GO" id="GO:0005634">
    <property type="term" value="C:nucleus"/>
    <property type="evidence" value="ECO:0007669"/>
    <property type="project" value="UniProtKB-SubCell"/>
</dbReference>
<reference evidence="4" key="1">
    <citation type="submission" date="2021-02" db="EMBL/GenBank/DDBJ databases">
        <title>First Annotated Genome of the Yellow-green Alga Tribonema minus.</title>
        <authorList>
            <person name="Mahan K.M."/>
        </authorList>
    </citation>
    <scope>NUCLEOTIDE SEQUENCE</scope>
    <source>
        <strain evidence="4">UTEX B ZZ1240</strain>
    </source>
</reference>
<evidence type="ECO:0000313" key="5">
    <source>
        <dbReference type="Proteomes" id="UP000664859"/>
    </source>
</evidence>
<name>A0A836CN54_9STRA</name>
<accession>A0A836CN54</accession>
<comment type="caution">
    <text evidence="4">The sequence shown here is derived from an EMBL/GenBank/DDBJ whole genome shotgun (WGS) entry which is preliminary data.</text>
</comment>
<dbReference type="PANTHER" id="PTHR23424:SF23">
    <property type="entry name" value="PROTEIN SAAL1"/>
    <property type="match status" value="1"/>
</dbReference>
<dbReference type="OrthoDB" id="2156856at2759"/>
<evidence type="ECO:0000256" key="1">
    <source>
        <dbReference type="ARBA" id="ARBA00004123"/>
    </source>
</evidence>
<dbReference type="PANTHER" id="PTHR23424">
    <property type="entry name" value="SERUM AMYLOID A"/>
    <property type="match status" value="1"/>
</dbReference>
<evidence type="ECO:0000256" key="3">
    <source>
        <dbReference type="ARBA" id="ARBA00038401"/>
    </source>
</evidence>
<dbReference type="Proteomes" id="UP000664859">
    <property type="component" value="Unassembled WGS sequence"/>
</dbReference>
<evidence type="ECO:0000256" key="2">
    <source>
        <dbReference type="ARBA" id="ARBA00023242"/>
    </source>
</evidence>
<dbReference type="AlphaFoldDB" id="A0A836CN54"/>
<protein>
    <submittedName>
        <fullName evidence="4">Uncharacterized protein</fullName>
    </submittedName>
</protein>
<dbReference type="EMBL" id="JAFCMP010000020">
    <property type="protein sequence ID" value="KAG5191393.1"/>
    <property type="molecule type" value="Genomic_DNA"/>
</dbReference>
<keyword evidence="2" id="KW-0539">Nucleus</keyword>